<dbReference type="PRINTS" id="PR00625">
    <property type="entry name" value="JDOMAIN"/>
</dbReference>
<proteinExistence type="predicted"/>
<name>A0AAV5FGS7_ELECO</name>
<keyword evidence="3" id="KW-1185">Reference proteome</keyword>
<reference evidence="2" key="2">
    <citation type="submission" date="2021-12" db="EMBL/GenBank/DDBJ databases">
        <title>Resequencing data analysis of finger millet.</title>
        <authorList>
            <person name="Hatakeyama M."/>
            <person name="Aluri S."/>
            <person name="Balachadran M.T."/>
            <person name="Sivarajan S.R."/>
            <person name="Poveda L."/>
            <person name="Shimizu-Inatsugi R."/>
            <person name="Schlapbach R."/>
            <person name="Sreeman S.M."/>
            <person name="Shimizu K.K."/>
        </authorList>
    </citation>
    <scope>NUCLEOTIDE SEQUENCE</scope>
</reference>
<dbReference type="Pfam" id="PF00226">
    <property type="entry name" value="DnaJ"/>
    <property type="match status" value="1"/>
</dbReference>
<dbReference type="CDD" id="cd06257">
    <property type="entry name" value="DnaJ"/>
    <property type="match status" value="1"/>
</dbReference>
<dbReference type="PANTHER" id="PTHR45495:SF1">
    <property type="entry name" value="DNAJ PROTEIN JJJ1 HOMOLOG"/>
    <property type="match status" value="1"/>
</dbReference>
<protein>
    <recommendedName>
        <fullName evidence="1">J domain-containing protein</fullName>
    </recommendedName>
</protein>
<dbReference type="PANTHER" id="PTHR45495">
    <property type="entry name" value="DNAJ PROTEIN JJJ1 HOMOLOG"/>
    <property type="match status" value="1"/>
</dbReference>
<comment type="caution">
    <text evidence="2">The sequence shown here is derived from an EMBL/GenBank/DDBJ whole genome shotgun (WGS) entry which is preliminary data.</text>
</comment>
<dbReference type="InterPro" id="IPR001623">
    <property type="entry name" value="DnaJ_domain"/>
</dbReference>
<evidence type="ECO:0000313" key="2">
    <source>
        <dbReference type="EMBL" id="GJN34934.1"/>
    </source>
</evidence>
<dbReference type="PROSITE" id="PS00636">
    <property type="entry name" value="DNAJ_1"/>
    <property type="match status" value="1"/>
</dbReference>
<dbReference type="SUPFAM" id="SSF46565">
    <property type="entry name" value="Chaperone J-domain"/>
    <property type="match status" value="1"/>
</dbReference>
<dbReference type="EMBL" id="BQKI01000086">
    <property type="protein sequence ID" value="GJN34934.1"/>
    <property type="molecule type" value="Genomic_DNA"/>
</dbReference>
<evidence type="ECO:0000259" key="1">
    <source>
        <dbReference type="PROSITE" id="PS50076"/>
    </source>
</evidence>
<organism evidence="2 3">
    <name type="scientific">Eleusine coracana subsp. coracana</name>
    <dbReference type="NCBI Taxonomy" id="191504"/>
    <lineage>
        <taxon>Eukaryota</taxon>
        <taxon>Viridiplantae</taxon>
        <taxon>Streptophyta</taxon>
        <taxon>Embryophyta</taxon>
        <taxon>Tracheophyta</taxon>
        <taxon>Spermatophyta</taxon>
        <taxon>Magnoliopsida</taxon>
        <taxon>Liliopsida</taxon>
        <taxon>Poales</taxon>
        <taxon>Poaceae</taxon>
        <taxon>PACMAD clade</taxon>
        <taxon>Chloridoideae</taxon>
        <taxon>Cynodonteae</taxon>
        <taxon>Eleusininae</taxon>
        <taxon>Eleusine</taxon>
    </lineage>
</organism>
<feature type="domain" description="J" evidence="1">
    <location>
        <begin position="12"/>
        <end position="80"/>
    </location>
</feature>
<dbReference type="SMART" id="SM00271">
    <property type="entry name" value="DnaJ"/>
    <property type="match status" value="1"/>
</dbReference>
<accession>A0AAV5FGS7</accession>
<dbReference type="InterPro" id="IPR044648">
    <property type="entry name" value="JJJ1_plant"/>
</dbReference>
<dbReference type="Gene3D" id="1.10.287.110">
    <property type="entry name" value="DnaJ domain"/>
    <property type="match status" value="1"/>
</dbReference>
<dbReference type="InterPro" id="IPR036869">
    <property type="entry name" value="J_dom_sf"/>
</dbReference>
<sequence>MASSAAGAPKRCYYEILGLSRDCSPTDIKLAFRRLALTLHPDKQPPGSDIAAATAAFQELQHAHSVLSDAHERAYYDSHRSQILFSDPSASASGGAASPVPVPDLFAFFSSSCLLRFL</sequence>
<reference evidence="2" key="1">
    <citation type="journal article" date="2018" name="DNA Res.">
        <title>Multiple hybrid de novo genome assembly of finger millet, an orphan allotetraploid crop.</title>
        <authorList>
            <person name="Hatakeyama M."/>
            <person name="Aluri S."/>
            <person name="Balachadran M.T."/>
            <person name="Sivarajan S.R."/>
            <person name="Patrignani A."/>
            <person name="Gruter S."/>
            <person name="Poveda L."/>
            <person name="Shimizu-Inatsugi R."/>
            <person name="Baeten J."/>
            <person name="Francoijs K.J."/>
            <person name="Nataraja K.N."/>
            <person name="Reddy Y.A.N."/>
            <person name="Phadnis S."/>
            <person name="Ravikumar R.L."/>
            <person name="Schlapbach R."/>
            <person name="Sreeman S.M."/>
            <person name="Shimizu K.K."/>
        </authorList>
    </citation>
    <scope>NUCLEOTIDE SEQUENCE</scope>
</reference>
<gene>
    <name evidence="2" type="primary">gb23646</name>
    <name evidence="2" type="ORF">PR202_gb23646</name>
</gene>
<dbReference type="InterPro" id="IPR018253">
    <property type="entry name" value="DnaJ_domain_CS"/>
</dbReference>
<dbReference type="GO" id="GO:0005783">
    <property type="term" value="C:endoplasmic reticulum"/>
    <property type="evidence" value="ECO:0007669"/>
    <property type="project" value="UniProtKB-ARBA"/>
</dbReference>
<dbReference type="PROSITE" id="PS50076">
    <property type="entry name" value="DNAJ_2"/>
    <property type="match status" value="1"/>
</dbReference>
<evidence type="ECO:0000313" key="3">
    <source>
        <dbReference type="Proteomes" id="UP001054889"/>
    </source>
</evidence>
<dbReference type="Proteomes" id="UP001054889">
    <property type="component" value="Unassembled WGS sequence"/>
</dbReference>
<dbReference type="AlphaFoldDB" id="A0AAV5FGS7"/>